<comment type="caution">
    <text evidence="5">The sequence shown here is derived from an EMBL/GenBank/DDBJ whole genome shotgun (WGS) entry which is preliminary data.</text>
</comment>
<dbReference type="InterPro" id="IPR028082">
    <property type="entry name" value="Peripla_BP_I"/>
</dbReference>
<dbReference type="AlphaFoldDB" id="A0A511SUR6"/>
<evidence type="ECO:0000313" key="8">
    <source>
        <dbReference type="Proteomes" id="UP000321514"/>
    </source>
</evidence>
<dbReference type="OrthoDB" id="7337537at2"/>
<dbReference type="Pfam" id="PF13458">
    <property type="entry name" value="Peripla_BP_6"/>
    <property type="match status" value="1"/>
</dbReference>
<comment type="similarity">
    <text evidence="1">Belongs to the leucine-binding protein family.</text>
</comment>
<dbReference type="EMBL" id="BJXR01000006">
    <property type="protein sequence ID" value="GEN05202.1"/>
    <property type="molecule type" value="Genomic_DNA"/>
</dbReference>
<evidence type="ECO:0000313" key="7">
    <source>
        <dbReference type="Proteomes" id="UP000183760"/>
    </source>
</evidence>
<evidence type="ECO:0000256" key="2">
    <source>
        <dbReference type="ARBA" id="ARBA00022729"/>
    </source>
</evidence>
<dbReference type="SUPFAM" id="SSF53822">
    <property type="entry name" value="Periplasmic binding protein-like I"/>
    <property type="match status" value="1"/>
</dbReference>
<dbReference type="Gene3D" id="3.40.50.2300">
    <property type="match status" value="2"/>
</dbReference>
<evidence type="ECO:0000259" key="4">
    <source>
        <dbReference type="Pfam" id="PF13458"/>
    </source>
</evidence>
<sequence>MKTLRLMSCCAALLAGCSFTTAGGLDECETSADCDTNQVCSSGGFCLPQPEGCGEVVGPTTGNPIVLGAALPLTTSGGEDVSERQALNALKLALGEINEREGVGGRRFNLLICDTRSEPARAREQAEWLVTERGVPAIFSSGSAQTIAISTITIPRNVLLMTHTATSPDIGTLSDKTAASGEAGLVWRTAPSDRLQGRIIADLVSNVRAVSGDQRPFADTTTVSLVYVNDAYGQGLFDTVLGRVSNGRTPSSAFYARNGDVSAAVTHLATNPGPSIAVMMGFSEDNAKIITQAAAQGRTSQRYFFTDASKDSNLITSLGTSKGIVEGAYGTAPAQARPGDAVYTTFKERFRTAYNGTDPGQFSFTAHAYDSMYLVALGAAFAAGAEVNNPQPITGDRIAQGLAKVTPPPATPATTYALGFSRFTEARGEISAGKFINVQGASGPLDFDATGEAPSEYELFQIVDGTFQTVELIAPAAD</sequence>
<proteinExistence type="inferred from homology"/>
<dbReference type="Proteomes" id="UP000183760">
    <property type="component" value="Unassembled WGS sequence"/>
</dbReference>
<dbReference type="RefSeq" id="WP_074949659.1">
    <property type="nucleotide sequence ID" value="NZ_BJXR01000006.1"/>
</dbReference>
<protein>
    <submittedName>
        <fullName evidence="6">Amino acid/amide ABC transporter substrate-binding protein, HAAT family</fullName>
    </submittedName>
    <submittedName>
        <fullName evidence="5">Branched-chain amino acid ABC transporter substrate-binding protein</fullName>
    </submittedName>
</protein>
<feature type="signal peptide" evidence="3">
    <location>
        <begin position="1"/>
        <end position="22"/>
    </location>
</feature>
<dbReference type="EMBL" id="FOIB01000001">
    <property type="protein sequence ID" value="SET15054.1"/>
    <property type="molecule type" value="Genomic_DNA"/>
</dbReference>
<evidence type="ECO:0000256" key="3">
    <source>
        <dbReference type="SAM" id="SignalP"/>
    </source>
</evidence>
<accession>A0A511SUR6</accession>
<dbReference type="STRING" id="1334629.MFUL124B02_07175"/>
<dbReference type="PANTHER" id="PTHR30483">
    <property type="entry name" value="LEUCINE-SPECIFIC-BINDING PROTEIN"/>
    <property type="match status" value="1"/>
</dbReference>
<keyword evidence="2 3" id="KW-0732">Signal</keyword>
<reference evidence="5 8" key="2">
    <citation type="submission" date="2019-07" db="EMBL/GenBank/DDBJ databases">
        <title>Whole genome shotgun sequence of Myxococcus fulvus NBRC 100333.</title>
        <authorList>
            <person name="Hosoyama A."/>
            <person name="Uohara A."/>
            <person name="Ohji S."/>
            <person name="Ichikawa N."/>
        </authorList>
    </citation>
    <scope>NUCLEOTIDE SEQUENCE [LARGE SCALE GENOMIC DNA]</scope>
    <source>
        <strain evidence="5 8">NBRC 100333</strain>
    </source>
</reference>
<reference evidence="6 7" key="1">
    <citation type="submission" date="2016-10" db="EMBL/GenBank/DDBJ databases">
        <authorList>
            <person name="Varghese N."/>
            <person name="Submissions S."/>
        </authorList>
    </citation>
    <scope>NUCLEOTIDE SEQUENCE [LARGE SCALE GENOMIC DNA]</scope>
    <source>
        <strain evidence="6 7">DSM 16525</strain>
    </source>
</reference>
<keyword evidence="7" id="KW-1185">Reference proteome</keyword>
<feature type="chain" id="PRO_5022819611" evidence="3">
    <location>
        <begin position="23"/>
        <end position="478"/>
    </location>
</feature>
<evidence type="ECO:0000313" key="5">
    <source>
        <dbReference type="EMBL" id="GEN05202.1"/>
    </source>
</evidence>
<gene>
    <name evidence="5" type="ORF">MFU01_02390</name>
    <name evidence="6" type="ORF">SAMN05443572_1011253</name>
</gene>
<dbReference type="Proteomes" id="UP000321514">
    <property type="component" value="Unassembled WGS sequence"/>
</dbReference>
<dbReference type="InterPro" id="IPR028081">
    <property type="entry name" value="Leu-bd"/>
</dbReference>
<feature type="domain" description="Leucine-binding protein" evidence="4">
    <location>
        <begin position="64"/>
        <end position="402"/>
    </location>
</feature>
<evidence type="ECO:0000256" key="1">
    <source>
        <dbReference type="ARBA" id="ARBA00010062"/>
    </source>
</evidence>
<dbReference type="PROSITE" id="PS51257">
    <property type="entry name" value="PROKAR_LIPOPROTEIN"/>
    <property type="match status" value="1"/>
</dbReference>
<dbReference type="InterPro" id="IPR051010">
    <property type="entry name" value="BCAA_transport"/>
</dbReference>
<organism evidence="5 8">
    <name type="scientific">Myxococcus fulvus</name>
    <dbReference type="NCBI Taxonomy" id="33"/>
    <lineage>
        <taxon>Bacteria</taxon>
        <taxon>Pseudomonadati</taxon>
        <taxon>Myxococcota</taxon>
        <taxon>Myxococcia</taxon>
        <taxon>Myxococcales</taxon>
        <taxon>Cystobacterineae</taxon>
        <taxon>Myxococcaceae</taxon>
        <taxon>Myxococcus</taxon>
    </lineage>
</organism>
<name>A0A511SUR6_MYXFU</name>
<dbReference type="PANTHER" id="PTHR30483:SF6">
    <property type="entry name" value="PERIPLASMIC BINDING PROTEIN OF ABC TRANSPORTER FOR NATURAL AMINO ACIDS"/>
    <property type="match status" value="1"/>
</dbReference>
<evidence type="ECO:0000313" key="6">
    <source>
        <dbReference type="EMBL" id="SET15054.1"/>
    </source>
</evidence>